<evidence type="ECO:0000313" key="2">
    <source>
        <dbReference type="EMBL" id="MET3601022.1"/>
    </source>
</evidence>
<dbReference type="EMBL" id="JBEPLY010000011">
    <property type="protein sequence ID" value="MET3601022.1"/>
    <property type="molecule type" value="Genomic_DNA"/>
</dbReference>
<comment type="caution">
    <text evidence="2">The sequence shown here is derived from an EMBL/GenBank/DDBJ whole genome shotgun (WGS) entry which is preliminary data.</text>
</comment>
<dbReference type="SUPFAM" id="SSF47413">
    <property type="entry name" value="lambda repressor-like DNA-binding domains"/>
    <property type="match status" value="1"/>
</dbReference>
<dbReference type="RefSeq" id="WP_354434889.1">
    <property type="nucleotide sequence ID" value="NZ_JBEPLY010000011.1"/>
</dbReference>
<dbReference type="Pfam" id="PF13443">
    <property type="entry name" value="HTH_26"/>
    <property type="match status" value="1"/>
</dbReference>
<reference evidence="2 3" key="1">
    <citation type="submission" date="2024-06" db="EMBL/GenBank/DDBJ databases">
        <title>Genomic Encyclopedia of Type Strains, Phase IV (KMG-IV): sequencing the most valuable type-strain genomes for metagenomic binning, comparative biology and taxonomic classification.</title>
        <authorList>
            <person name="Goeker M."/>
        </authorList>
    </citation>
    <scope>NUCLEOTIDE SEQUENCE [LARGE SCALE GENOMIC DNA]</scope>
    <source>
        <strain evidence="2 3">DSM 28102</strain>
    </source>
</reference>
<dbReference type="Proteomes" id="UP001549164">
    <property type="component" value="Unassembled WGS sequence"/>
</dbReference>
<accession>A0ABV2IFR7</accession>
<dbReference type="Gene3D" id="1.10.260.40">
    <property type="entry name" value="lambda repressor-like DNA-binding domains"/>
    <property type="match status" value="1"/>
</dbReference>
<dbReference type="InterPro" id="IPR010982">
    <property type="entry name" value="Lambda_DNA-bd_dom_sf"/>
</dbReference>
<evidence type="ECO:0000313" key="3">
    <source>
        <dbReference type="Proteomes" id="UP001549164"/>
    </source>
</evidence>
<keyword evidence="3" id="KW-1185">Reference proteome</keyword>
<feature type="domain" description="HTH cro/C1-type" evidence="1">
    <location>
        <begin position="10"/>
        <end position="39"/>
    </location>
</feature>
<gene>
    <name evidence="2" type="ORF">ABID12_002973</name>
</gene>
<name>A0ABV2IFR7_9HYPH</name>
<organism evidence="2 3">
    <name type="scientific">Martelella mangrovi</name>
    <dbReference type="NCBI Taxonomy" id="1397477"/>
    <lineage>
        <taxon>Bacteria</taxon>
        <taxon>Pseudomonadati</taxon>
        <taxon>Pseudomonadota</taxon>
        <taxon>Alphaproteobacteria</taxon>
        <taxon>Hyphomicrobiales</taxon>
        <taxon>Aurantimonadaceae</taxon>
        <taxon>Martelella</taxon>
    </lineage>
</organism>
<proteinExistence type="predicted"/>
<protein>
    <submittedName>
        <fullName evidence="2">Transcriptional regulator</fullName>
    </submittedName>
</protein>
<evidence type="ECO:0000259" key="1">
    <source>
        <dbReference type="Pfam" id="PF13443"/>
    </source>
</evidence>
<sequence>MPLTWKTVDKWREDKGMRKSDLARAAGIPENTIYRGIKHNSRLNPSMVRLIRMVFPDQFEEMERTGS</sequence>
<dbReference type="InterPro" id="IPR001387">
    <property type="entry name" value="Cro/C1-type_HTH"/>
</dbReference>
<dbReference type="CDD" id="cd00093">
    <property type="entry name" value="HTH_XRE"/>
    <property type="match status" value="1"/>
</dbReference>